<dbReference type="PROSITE" id="PS51721">
    <property type="entry name" value="G_CP"/>
    <property type="match status" value="1"/>
</dbReference>
<dbReference type="PANTHER" id="PTHR32120:SF10">
    <property type="entry name" value="SMALL RIBOSOMAL SUBUNIT BIOGENESIS GTPASE RSGA"/>
    <property type="match status" value="1"/>
</dbReference>
<dbReference type="GO" id="GO:0046872">
    <property type="term" value="F:metal ion binding"/>
    <property type="evidence" value="ECO:0007669"/>
    <property type="project" value="UniProtKB-KW"/>
</dbReference>
<dbReference type="OrthoDB" id="9809485at2"/>
<evidence type="ECO:0000256" key="4">
    <source>
        <dbReference type="ARBA" id="ARBA00022730"/>
    </source>
</evidence>
<dbReference type="GO" id="GO:0042274">
    <property type="term" value="P:ribosomal small subunit biogenesis"/>
    <property type="evidence" value="ECO:0007669"/>
    <property type="project" value="UniProtKB-UniRule"/>
</dbReference>
<comment type="subcellular location">
    <subcellularLocation>
        <location evidence="10">Cytoplasm</location>
    </subcellularLocation>
</comment>
<keyword evidence="3 10" id="KW-0479">Metal-binding</keyword>
<evidence type="ECO:0000256" key="9">
    <source>
        <dbReference type="ARBA" id="ARBA00023134"/>
    </source>
</evidence>
<dbReference type="InterPro" id="IPR004881">
    <property type="entry name" value="Ribosome_biogen_GTPase_RsgA"/>
</dbReference>
<dbReference type="GO" id="GO:0005525">
    <property type="term" value="F:GTP binding"/>
    <property type="evidence" value="ECO:0007669"/>
    <property type="project" value="UniProtKB-UniRule"/>
</dbReference>
<sequence>MIDLITLKQLGYTGTVNGLIGRISTQSKGIYKAITEEGTYLVSLKGTFKYDLVARIDIPAVGDFVSIQPFPSEKRGIITELLPRHQAFIRQSAGTETKPQVISANVDFAFLAMSCNDNFNINRMERYLIAAWDSGVNPIILLTKADLVNDLDKEIMLAELSDIAADVPIYFMNMHTHDHIEQLRNLLQPNKSATILGSSGIGKSTLINKLMGQEVMATQEIRQSDSKGKHTTTHRELLILPTGGVIIDTPGMREFQLWSTGENLGLSTEFEDIESLIASCRFNDCSHTTEPDCAVNQAFDDGSLSHDRYQRYQKYQKELAFQERRGNEALERLEREKWKKNSAIGRQNRMKKGR</sequence>
<dbReference type="EC" id="3.6.1.-" evidence="10"/>
<dbReference type="Pfam" id="PF03193">
    <property type="entry name" value="RsgA_GTPase"/>
    <property type="match status" value="1"/>
</dbReference>
<dbReference type="Proteomes" id="UP000295328">
    <property type="component" value="Unassembled WGS sequence"/>
</dbReference>
<feature type="binding site" evidence="10">
    <location>
        <position position="280"/>
    </location>
    <ligand>
        <name>Zn(2+)</name>
        <dbReference type="ChEBI" id="CHEBI:29105"/>
    </ligand>
</feature>
<evidence type="ECO:0000256" key="6">
    <source>
        <dbReference type="ARBA" id="ARBA00022801"/>
    </source>
</evidence>
<dbReference type="EMBL" id="SCWE01000003">
    <property type="protein sequence ID" value="TDM01548.1"/>
    <property type="molecule type" value="Genomic_DNA"/>
</dbReference>
<dbReference type="SUPFAM" id="SSF52540">
    <property type="entry name" value="P-loop containing nucleoside triphosphate hydrolases"/>
    <property type="match status" value="1"/>
</dbReference>
<comment type="cofactor">
    <cofactor evidence="10">
        <name>Zn(2+)</name>
        <dbReference type="ChEBI" id="CHEBI:29105"/>
    </cofactor>
    <text evidence="10">Binds 1 zinc ion per subunit.</text>
</comment>
<dbReference type="NCBIfam" id="TIGR00157">
    <property type="entry name" value="ribosome small subunit-dependent GTPase A"/>
    <property type="match status" value="1"/>
</dbReference>
<evidence type="ECO:0000259" key="11">
    <source>
        <dbReference type="PROSITE" id="PS50936"/>
    </source>
</evidence>
<comment type="subunit">
    <text evidence="10">Monomer. Associates with 30S ribosomal subunit, binds 16S rRNA.</text>
</comment>
<dbReference type="CDD" id="cd01854">
    <property type="entry name" value="YjeQ_EngC"/>
    <property type="match status" value="1"/>
</dbReference>
<keyword evidence="14" id="KW-1185">Reference proteome</keyword>
<keyword evidence="2 10" id="KW-0690">Ribosome biogenesis</keyword>
<dbReference type="PANTHER" id="PTHR32120">
    <property type="entry name" value="SMALL RIBOSOMAL SUBUNIT BIOGENESIS GTPASE RSGA"/>
    <property type="match status" value="1"/>
</dbReference>
<evidence type="ECO:0000256" key="7">
    <source>
        <dbReference type="ARBA" id="ARBA00022833"/>
    </source>
</evidence>
<keyword evidence="8 10" id="KW-0694">RNA-binding</keyword>
<dbReference type="Gene3D" id="3.40.50.300">
    <property type="entry name" value="P-loop containing nucleotide triphosphate hydrolases"/>
    <property type="match status" value="1"/>
</dbReference>
<evidence type="ECO:0000259" key="12">
    <source>
        <dbReference type="PROSITE" id="PS51721"/>
    </source>
</evidence>
<evidence type="ECO:0000256" key="1">
    <source>
        <dbReference type="ARBA" id="ARBA00022490"/>
    </source>
</evidence>
<reference evidence="13 14" key="1">
    <citation type="submission" date="2019-01" db="EMBL/GenBank/DDBJ databases">
        <title>Draft genome sequences of the type strains of six Macrococcus species.</title>
        <authorList>
            <person name="Mazhar S."/>
            <person name="Altermann E."/>
            <person name="Hill C."/>
            <person name="Mcauliffe O."/>
        </authorList>
    </citation>
    <scope>NUCLEOTIDE SEQUENCE [LARGE SCALE GENOMIC DNA]</scope>
    <source>
        <strain evidence="13 14">CCM4809</strain>
    </source>
</reference>
<evidence type="ECO:0000256" key="2">
    <source>
        <dbReference type="ARBA" id="ARBA00022517"/>
    </source>
</evidence>
<evidence type="ECO:0000313" key="14">
    <source>
        <dbReference type="Proteomes" id="UP000295328"/>
    </source>
</evidence>
<keyword evidence="6 10" id="KW-0378">Hydrolase</keyword>
<name>A0A4R6BIX8_9STAP</name>
<feature type="binding site" evidence="10">
    <location>
        <position position="293"/>
    </location>
    <ligand>
        <name>Zn(2+)</name>
        <dbReference type="ChEBI" id="CHEBI:29105"/>
    </ligand>
</feature>
<keyword evidence="1 10" id="KW-0963">Cytoplasm</keyword>
<dbReference type="GO" id="GO:0003924">
    <property type="term" value="F:GTPase activity"/>
    <property type="evidence" value="ECO:0007669"/>
    <property type="project" value="UniProtKB-UniRule"/>
</dbReference>
<comment type="similarity">
    <text evidence="10">Belongs to the TRAFAC class YlqF/YawG GTPase family. RsgA subfamily.</text>
</comment>
<gene>
    <name evidence="10 13" type="primary">rsgA</name>
    <name evidence="13" type="ORF">ERX37_08620</name>
</gene>
<keyword evidence="9 10" id="KW-0342">GTP-binding</keyword>
<dbReference type="GO" id="GO:0019843">
    <property type="term" value="F:rRNA binding"/>
    <property type="evidence" value="ECO:0007669"/>
    <property type="project" value="UniProtKB-KW"/>
</dbReference>
<keyword evidence="7 10" id="KW-0862">Zinc</keyword>
<keyword evidence="5 10" id="KW-0547">Nucleotide-binding</keyword>
<dbReference type="RefSeq" id="WP_133430270.1">
    <property type="nucleotide sequence ID" value="NZ_BMCC01000001.1"/>
</dbReference>
<evidence type="ECO:0000256" key="8">
    <source>
        <dbReference type="ARBA" id="ARBA00022884"/>
    </source>
</evidence>
<comment type="caution">
    <text evidence="13">The sequence shown here is derived from an EMBL/GenBank/DDBJ whole genome shotgun (WGS) entry which is preliminary data.</text>
</comment>
<organism evidence="13 14">
    <name type="scientific">Macrococcus hajekii</name>
    <dbReference type="NCBI Taxonomy" id="198482"/>
    <lineage>
        <taxon>Bacteria</taxon>
        <taxon>Bacillati</taxon>
        <taxon>Bacillota</taxon>
        <taxon>Bacilli</taxon>
        <taxon>Bacillales</taxon>
        <taxon>Staphylococcaceae</taxon>
        <taxon>Macrococcus</taxon>
    </lineage>
</organism>
<dbReference type="InterPro" id="IPR030378">
    <property type="entry name" value="G_CP_dom"/>
</dbReference>
<feature type="binding site" evidence="10">
    <location>
        <position position="285"/>
    </location>
    <ligand>
        <name>Zn(2+)</name>
        <dbReference type="ChEBI" id="CHEBI:29105"/>
    </ligand>
</feature>
<evidence type="ECO:0000256" key="3">
    <source>
        <dbReference type="ARBA" id="ARBA00022723"/>
    </source>
</evidence>
<dbReference type="AlphaFoldDB" id="A0A4R6BIX8"/>
<comment type="function">
    <text evidence="10">One of several proteins that assist in the late maturation steps of the functional core of the 30S ribosomal subunit. Helps release RbfA from mature subunits. May play a role in the assembly of ribosomal proteins into the subunit. Circularly permuted GTPase that catalyzes slow GTP hydrolysis, GTPase activity is stimulated by the 30S ribosomal subunit.</text>
</comment>
<feature type="domain" description="CP-type G" evidence="12">
    <location>
        <begin position="95"/>
        <end position="255"/>
    </location>
</feature>
<proteinExistence type="inferred from homology"/>
<dbReference type="InterPro" id="IPR027417">
    <property type="entry name" value="P-loop_NTPase"/>
</dbReference>
<keyword evidence="4 10" id="KW-0699">rRNA-binding</keyword>
<protein>
    <recommendedName>
        <fullName evidence="10">Small ribosomal subunit biogenesis GTPase RsgA</fullName>
        <ecNumber evidence="10">3.6.1.-</ecNumber>
    </recommendedName>
</protein>
<accession>A0A4R6BIX8</accession>
<dbReference type="GO" id="GO:0005737">
    <property type="term" value="C:cytoplasm"/>
    <property type="evidence" value="ECO:0007669"/>
    <property type="project" value="UniProtKB-SubCell"/>
</dbReference>
<feature type="binding site" evidence="10">
    <location>
        <begin position="143"/>
        <end position="146"/>
    </location>
    <ligand>
        <name>GTP</name>
        <dbReference type="ChEBI" id="CHEBI:37565"/>
    </ligand>
</feature>
<evidence type="ECO:0000313" key="13">
    <source>
        <dbReference type="EMBL" id="TDM01548.1"/>
    </source>
</evidence>
<evidence type="ECO:0000256" key="5">
    <source>
        <dbReference type="ARBA" id="ARBA00022741"/>
    </source>
</evidence>
<feature type="domain" description="EngC GTPase" evidence="11">
    <location>
        <begin position="104"/>
        <end position="253"/>
    </location>
</feature>
<dbReference type="InterPro" id="IPR010914">
    <property type="entry name" value="RsgA_GTPase_dom"/>
</dbReference>
<feature type="binding site" evidence="10">
    <location>
        <position position="287"/>
    </location>
    <ligand>
        <name>Zn(2+)</name>
        <dbReference type="ChEBI" id="CHEBI:29105"/>
    </ligand>
</feature>
<feature type="binding site" evidence="10">
    <location>
        <begin position="197"/>
        <end position="205"/>
    </location>
    <ligand>
        <name>GTP</name>
        <dbReference type="ChEBI" id="CHEBI:37565"/>
    </ligand>
</feature>
<dbReference type="HAMAP" id="MF_01820">
    <property type="entry name" value="GTPase_RsgA"/>
    <property type="match status" value="1"/>
</dbReference>
<dbReference type="Gene3D" id="1.10.40.50">
    <property type="entry name" value="Probable gtpase engc, domain 3"/>
    <property type="match status" value="1"/>
</dbReference>
<dbReference type="PROSITE" id="PS50936">
    <property type="entry name" value="ENGC_GTPASE"/>
    <property type="match status" value="1"/>
</dbReference>
<evidence type="ECO:0000256" key="10">
    <source>
        <dbReference type="HAMAP-Rule" id="MF_01820"/>
    </source>
</evidence>